<comment type="caution">
    <text evidence="3">The sequence shown here is derived from an EMBL/GenBank/DDBJ whole genome shotgun (WGS) entry which is preliminary data.</text>
</comment>
<proteinExistence type="predicted"/>
<dbReference type="AlphaFoldDB" id="A0A5C8ZJP8"/>
<feature type="region of interest" description="Disordered" evidence="1">
    <location>
        <begin position="27"/>
        <end position="74"/>
    </location>
</feature>
<evidence type="ECO:0000313" key="3">
    <source>
        <dbReference type="EMBL" id="TXR57070.1"/>
    </source>
</evidence>
<dbReference type="Proteomes" id="UP000321234">
    <property type="component" value="Unassembled WGS sequence"/>
</dbReference>
<sequence length="269" mass="26604">MTRWTSTPAVGAGALVVVLLTSACTGGTGSGGASSSSTTGSTTTSSATASTGSTVSRADATDSAPPPRPVASAAGLSLGDEERYSGGDGGLTWQVWLPVFTSGPAEVVNRKVRASADHAVRAATDAGALTTTGEGEVVTNDGRTVQVRIGVAGTDTGAVDDEPVDVVTTVALTADDATPVFLEQQLADPAAAWGVLADEAAASAASQGLTATRPLAAEAAEFADWQTSADGLELSFQHGQFGAGAPVVVVPWSSVLPLLTPEGKALLAP</sequence>
<dbReference type="EMBL" id="VKAC01000003">
    <property type="protein sequence ID" value="TXR57070.1"/>
    <property type="molecule type" value="Genomic_DNA"/>
</dbReference>
<evidence type="ECO:0000313" key="4">
    <source>
        <dbReference type="Proteomes" id="UP000321234"/>
    </source>
</evidence>
<dbReference type="OrthoDB" id="4371734at2"/>
<accession>A0A5C8ZJP8</accession>
<organism evidence="3 4">
    <name type="scientific">Quadrisphaera setariae</name>
    <dbReference type="NCBI Taxonomy" id="2593304"/>
    <lineage>
        <taxon>Bacteria</taxon>
        <taxon>Bacillati</taxon>
        <taxon>Actinomycetota</taxon>
        <taxon>Actinomycetes</taxon>
        <taxon>Kineosporiales</taxon>
        <taxon>Kineosporiaceae</taxon>
        <taxon>Quadrisphaera</taxon>
    </lineage>
</organism>
<protein>
    <recommendedName>
        <fullName evidence="5">DUF3298 domain-containing protein</fullName>
    </recommendedName>
</protein>
<keyword evidence="2" id="KW-0732">Signal</keyword>
<feature type="signal peptide" evidence="2">
    <location>
        <begin position="1"/>
        <end position="23"/>
    </location>
</feature>
<evidence type="ECO:0008006" key="5">
    <source>
        <dbReference type="Google" id="ProtNLM"/>
    </source>
</evidence>
<reference evidence="3 4" key="1">
    <citation type="submission" date="2019-07" db="EMBL/GenBank/DDBJ databases">
        <title>Quadrisphaera sp. strain DD2A genome sequencing and assembly.</title>
        <authorList>
            <person name="Kim I."/>
        </authorList>
    </citation>
    <scope>NUCLEOTIDE SEQUENCE [LARGE SCALE GENOMIC DNA]</scope>
    <source>
        <strain evidence="3 4">DD2A</strain>
    </source>
</reference>
<feature type="chain" id="PRO_5039158873" description="DUF3298 domain-containing protein" evidence="2">
    <location>
        <begin position="24"/>
        <end position="269"/>
    </location>
</feature>
<evidence type="ECO:0000256" key="1">
    <source>
        <dbReference type="SAM" id="MobiDB-lite"/>
    </source>
</evidence>
<dbReference type="PROSITE" id="PS51257">
    <property type="entry name" value="PROKAR_LIPOPROTEIN"/>
    <property type="match status" value="1"/>
</dbReference>
<keyword evidence="4" id="KW-1185">Reference proteome</keyword>
<gene>
    <name evidence="3" type="ORF">FMM08_06235</name>
</gene>
<dbReference type="RefSeq" id="WP_147925491.1">
    <property type="nucleotide sequence ID" value="NZ_VKAC01000003.1"/>
</dbReference>
<evidence type="ECO:0000256" key="2">
    <source>
        <dbReference type="SAM" id="SignalP"/>
    </source>
</evidence>
<feature type="compositionally biased region" description="Low complexity" evidence="1">
    <location>
        <begin position="33"/>
        <end position="54"/>
    </location>
</feature>
<name>A0A5C8ZJP8_9ACTN</name>